<keyword evidence="2" id="KW-0804">Transcription</keyword>
<dbReference type="AlphaFoldDB" id="A0A226WPY5"/>
<dbReference type="PANTHER" id="PTHR40055:SF1">
    <property type="entry name" value="TRANSCRIPTIONAL REGULATOR YGIV-RELATED"/>
    <property type="match status" value="1"/>
</dbReference>
<feature type="domain" description="HTH araC/xylS-type" evidence="3">
    <location>
        <begin position="3"/>
        <end position="101"/>
    </location>
</feature>
<dbReference type="SUPFAM" id="SSF55136">
    <property type="entry name" value="Probable bacterial effector-binding domain"/>
    <property type="match status" value="1"/>
</dbReference>
<dbReference type="InterPro" id="IPR029442">
    <property type="entry name" value="GyrI-like"/>
</dbReference>
<proteinExistence type="predicted"/>
<evidence type="ECO:0000256" key="2">
    <source>
        <dbReference type="ARBA" id="ARBA00023163"/>
    </source>
</evidence>
<dbReference type="Gene3D" id="3.20.80.10">
    <property type="entry name" value="Regulatory factor, effector binding domain"/>
    <property type="match status" value="1"/>
</dbReference>
<dbReference type="Gene3D" id="1.10.10.60">
    <property type="entry name" value="Homeodomain-like"/>
    <property type="match status" value="1"/>
</dbReference>
<evidence type="ECO:0000256" key="1">
    <source>
        <dbReference type="ARBA" id="ARBA00023015"/>
    </source>
</evidence>
<dbReference type="eggNOG" id="COG2207">
    <property type="taxonomic scope" value="Bacteria"/>
</dbReference>
<dbReference type="SMART" id="SM00871">
    <property type="entry name" value="AraC_E_bind"/>
    <property type="match status" value="1"/>
</dbReference>
<evidence type="ECO:0000313" key="5">
    <source>
        <dbReference type="Proteomes" id="UP000214720"/>
    </source>
</evidence>
<dbReference type="SMART" id="SM00342">
    <property type="entry name" value="HTH_ARAC"/>
    <property type="match status" value="1"/>
</dbReference>
<dbReference type="eggNOG" id="COG3449">
    <property type="taxonomic scope" value="Bacteria"/>
</dbReference>
<dbReference type="SUPFAM" id="SSF46689">
    <property type="entry name" value="Homeodomain-like"/>
    <property type="match status" value="2"/>
</dbReference>
<dbReference type="Proteomes" id="UP000214720">
    <property type="component" value="Unassembled WGS sequence"/>
</dbReference>
<evidence type="ECO:0000313" key="4">
    <source>
        <dbReference type="EMBL" id="OXC72827.1"/>
    </source>
</evidence>
<dbReference type="InterPro" id="IPR018060">
    <property type="entry name" value="HTH_AraC"/>
</dbReference>
<evidence type="ECO:0000259" key="3">
    <source>
        <dbReference type="PROSITE" id="PS01124"/>
    </source>
</evidence>
<dbReference type="InterPro" id="IPR050908">
    <property type="entry name" value="SmbC-like"/>
</dbReference>
<sequence length="300" mass="33015">MIARALAHAESHLVEPLSADTLADCAAMSRHHFHRVFRAYTGCTVANYVTLLRLRRACALLVSGHEPVSDIALTVGYESAQALAKAMRRDLDTTPTAVRRGDVSAWKDIFSRCREPDFPSVFKGADAMQASRITHLPEGIVALTATGRGMVDNNMMRAAQQAFGELMQALNGAGLRDQVRSYMSVVPDDPKGPDDPHCRFIAGLVFGYSMATNSGQCEQPDGLPLSGTLNWQPIASGRYAVFTHVGPYTTLHRTWKAAYRDWLPSSGEQLRDEPPLEVNLNRPEVTPAEELRTEVWLPLV</sequence>
<organism evidence="4 5">
    <name type="scientific">Caballeronia sordidicola</name>
    <name type="common">Burkholderia sordidicola</name>
    <dbReference type="NCBI Taxonomy" id="196367"/>
    <lineage>
        <taxon>Bacteria</taxon>
        <taxon>Pseudomonadati</taxon>
        <taxon>Pseudomonadota</taxon>
        <taxon>Betaproteobacteria</taxon>
        <taxon>Burkholderiales</taxon>
        <taxon>Burkholderiaceae</taxon>
        <taxon>Caballeronia</taxon>
    </lineage>
</organism>
<dbReference type="InterPro" id="IPR009057">
    <property type="entry name" value="Homeodomain-like_sf"/>
</dbReference>
<name>A0A226WPY5_CABSO</name>
<dbReference type="PROSITE" id="PS01124">
    <property type="entry name" value="HTH_ARAC_FAMILY_2"/>
    <property type="match status" value="1"/>
</dbReference>
<dbReference type="Pfam" id="PF06445">
    <property type="entry name" value="GyrI-like"/>
    <property type="match status" value="1"/>
</dbReference>
<dbReference type="Pfam" id="PF12833">
    <property type="entry name" value="HTH_18"/>
    <property type="match status" value="1"/>
</dbReference>
<dbReference type="GO" id="GO:0003700">
    <property type="term" value="F:DNA-binding transcription factor activity"/>
    <property type="evidence" value="ECO:0007669"/>
    <property type="project" value="InterPro"/>
</dbReference>
<reference evidence="5" key="1">
    <citation type="submission" date="2017-01" db="EMBL/GenBank/DDBJ databases">
        <title>Genome Analysis of Deinococcus marmoris KOPRI26562.</title>
        <authorList>
            <person name="Kim J.H."/>
            <person name="Oh H.-M."/>
        </authorList>
    </citation>
    <scope>NUCLEOTIDE SEQUENCE [LARGE SCALE GENOMIC DNA]</scope>
    <source>
        <strain evidence="5">PAMC 26633</strain>
    </source>
</reference>
<dbReference type="InterPro" id="IPR011256">
    <property type="entry name" value="Reg_factor_effector_dom_sf"/>
</dbReference>
<dbReference type="GO" id="GO:0043565">
    <property type="term" value="F:sequence-specific DNA binding"/>
    <property type="evidence" value="ECO:0007669"/>
    <property type="project" value="InterPro"/>
</dbReference>
<dbReference type="EMBL" id="MTHB01000262">
    <property type="protein sequence ID" value="OXC72827.1"/>
    <property type="molecule type" value="Genomic_DNA"/>
</dbReference>
<accession>A0A226WPY5</accession>
<dbReference type="InterPro" id="IPR010499">
    <property type="entry name" value="AraC_E-bd"/>
</dbReference>
<dbReference type="PANTHER" id="PTHR40055">
    <property type="entry name" value="TRANSCRIPTIONAL REGULATOR YGIV-RELATED"/>
    <property type="match status" value="1"/>
</dbReference>
<comment type="caution">
    <text evidence="4">The sequence shown here is derived from an EMBL/GenBank/DDBJ whole genome shotgun (WGS) entry which is preliminary data.</text>
</comment>
<keyword evidence="1" id="KW-0805">Transcription regulation</keyword>
<gene>
    <name evidence="4" type="ORF">BSU04_39965</name>
</gene>
<protein>
    <submittedName>
        <fullName evidence="4">Transcriptional regulator, AraC family</fullName>
    </submittedName>
</protein>